<dbReference type="SMART" id="SM00448">
    <property type="entry name" value="REC"/>
    <property type="match status" value="1"/>
</dbReference>
<evidence type="ECO:0000259" key="9">
    <source>
        <dbReference type="PROSITE" id="PS50110"/>
    </source>
</evidence>
<dbReference type="SMART" id="SM00028">
    <property type="entry name" value="TPR"/>
    <property type="match status" value="3"/>
</dbReference>
<dbReference type="InterPro" id="IPR036097">
    <property type="entry name" value="HisK_dim/P_sf"/>
</dbReference>
<dbReference type="SUPFAM" id="SSF47384">
    <property type="entry name" value="Homodimeric domain of signal transducing histidine kinase"/>
    <property type="match status" value="1"/>
</dbReference>
<keyword evidence="7" id="KW-0472">Membrane</keyword>
<keyword evidence="7" id="KW-1133">Transmembrane helix</keyword>
<organism evidence="10 11">
    <name type="scientific">Aquimarina atlantica</name>
    <dbReference type="NCBI Taxonomy" id="1317122"/>
    <lineage>
        <taxon>Bacteria</taxon>
        <taxon>Pseudomonadati</taxon>
        <taxon>Bacteroidota</taxon>
        <taxon>Flavobacteriia</taxon>
        <taxon>Flavobacteriales</taxon>
        <taxon>Flavobacteriaceae</taxon>
        <taxon>Aquimarina</taxon>
    </lineage>
</organism>
<dbReference type="EMBL" id="AQRA01000004">
    <property type="protein sequence ID" value="EZH74271.1"/>
    <property type="molecule type" value="Genomic_DNA"/>
</dbReference>
<comment type="caution">
    <text evidence="10">The sequence shown here is derived from an EMBL/GenBank/DDBJ whole genome shotgun (WGS) entry which is preliminary data.</text>
</comment>
<dbReference type="PROSITE" id="PS50005">
    <property type="entry name" value="TPR"/>
    <property type="match status" value="1"/>
</dbReference>
<name>A0A023BW82_9FLAO</name>
<protein>
    <recommendedName>
        <fullName evidence="2">histidine kinase</fullName>
        <ecNumber evidence="2">2.7.13.3</ecNumber>
    </recommendedName>
</protein>
<comment type="catalytic activity">
    <reaction evidence="1">
        <text>ATP + protein L-histidine = ADP + protein N-phospho-L-histidine.</text>
        <dbReference type="EC" id="2.7.13.3"/>
    </reaction>
</comment>
<dbReference type="PANTHER" id="PTHR45339">
    <property type="entry name" value="HYBRID SIGNAL TRANSDUCTION HISTIDINE KINASE J"/>
    <property type="match status" value="1"/>
</dbReference>
<feature type="transmembrane region" description="Helical" evidence="7">
    <location>
        <begin position="320"/>
        <end position="338"/>
    </location>
</feature>
<dbReference type="SUPFAM" id="SSF55874">
    <property type="entry name" value="ATPase domain of HSP90 chaperone/DNA topoisomerase II/histidine kinase"/>
    <property type="match status" value="1"/>
</dbReference>
<dbReference type="InterPro" id="IPR003661">
    <property type="entry name" value="HisK_dim/P_dom"/>
</dbReference>
<evidence type="ECO:0000256" key="7">
    <source>
        <dbReference type="SAM" id="Phobius"/>
    </source>
</evidence>
<feature type="modified residue" description="4-aspartylphosphate" evidence="5">
    <location>
        <position position="676"/>
    </location>
</feature>
<dbReference type="STRING" id="1317122.ATO12_15510"/>
<keyword evidence="3 5" id="KW-0597">Phosphoprotein</keyword>
<dbReference type="CDD" id="cd00082">
    <property type="entry name" value="HisKA"/>
    <property type="match status" value="1"/>
</dbReference>
<evidence type="ECO:0000256" key="4">
    <source>
        <dbReference type="ARBA" id="ARBA00023012"/>
    </source>
</evidence>
<dbReference type="Pfam" id="PF00072">
    <property type="entry name" value="Response_reg"/>
    <property type="match status" value="1"/>
</dbReference>
<feature type="domain" description="Response regulatory" evidence="9">
    <location>
        <begin position="627"/>
        <end position="741"/>
    </location>
</feature>
<evidence type="ECO:0000256" key="3">
    <source>
        <dbReference type="ARBA" id="ARBA00022553"/>
    </source>
</evidence>
<sequence>MKRNVHTLIVLILLSILYTHAKEIYNFSSLQEENILEQNLDSIEHWIDYSYISKALTIIDETEKLALDSGDKRHIARIYRLRSGLYISVQDLEGFETYLEKATILQKQVQDEYGEIYINNLWGLYHKIISKDNDKAIFFLKKAIEGAETYKYEEQSIDMLVNLTSIYYRNADWKNCYEVSQKAIELAKKYHKDVRLIYLYYRIGTACVKTNRYDEALSYFRKGEKIAKQEIDSAKTTNFANHTLYLTGIAEIYDRKKEHKLANDYYKEYIQEQAKQNNIFLEKYAQDIKGYKELQLKQKDNERILAENKYQQTQLKLNEYLLISGIVIIVILVLLILLQYKNSRLKTENNILLQQKNEELLEAKNKVEEAYKQKTLFINNITHELRTPLHAINGIAHLLESKESNEDQRKEQLNILQFSGKYLLRFINDIIELNRSDDAYKISLKKHPFDPIQLANTIKDSLNFFIIGENNNDFKFLLDDKLPKKLLGDPDHLSRIIISILSNTSRYINGGVIEFSVQHLFSGENTSTILFSIKSKALYFTKKKQEELNKAFIENESAIFTSLSDENNLTTLELIIANKLLLQCNSKLDVVSNEKEGTAFSFQIPFEYLEEKVEQAEFDDKKKKDVKILVVEDNKINQLITRKIITNFGYQCEIASDGYEALKMTEKNGYDLIFMDIMMEGIDGFETTKRIRKSDEKTPIIALTAISESENKENFVEAGITKVINKPFEPATLLQQIQIVISKNRSVKS</sequence>
<gene>
    <name evidence="10" type="ORF">ATO12_15510</name>
</gene>
<evidence type="ECO:0000256" key="6">
    <source>
        <dbReference type="PROSITE-ProRule" id="PRU00339"/>
    </source>
</evidence>
<dbReference type="Gene3D" id="1.25.40.10">
    <property type="entry name" value="Tetratricopeptide repeat domain"/>
    <property type="match status" value="2"/>
</dbReference>
<dbReference type="PROSITE" id="PS50109">
    <property type="entry name" value="HIS_KIN"/>
    <property type="match status" value="1"/>
</dbReference>
<keyword evidence="11" id="KW-1185">Reference proteome</keyword>
<evidence type="ECO:0000313" key="11">
    <source>
        <dbReference type="Proteomes" id="UP000023541"/>
    </source>
</evidence>
<reference evidence="10 11" key="1">
    <citation type="submission" date="2014-04" db="EMBL/GenBank/DDBJ databases">
        <title>Aquimarina sp. 22II-S11-z7 Genome Sequencing.</title>
        <authorList>
            <person name="Lai Q."/>
        </authorList>
    </citation>
    <scope>NUCLEOTIDE SEQUENCE [LARGE SCALE GENOMIC DNA]</scope>
    <source>
        <strain evidence="10 11">22II-S11-z7</strain>
    </source>
</reference>
<dbReference type="SUPFAM" id="SSF48452">
    <property type="entry name" value="TPR-like"/>
    <property type="match status" value="1"/>
</dbReference>
<keyword evidence="7" id="KW-0812">Transmembrane</keyword>
<dbReference type="InterPro" id="IPR036890">
    <property type="entry name" value="HATPase_C_sf"/>
</dbReference>
<dbReference type="PROSITE" id="PS50110">
    <property type="entry name" value="RESPONSE_REGULATORY"/>
    <property type="match status" value="1"/>
</dbReference>
<dbReference type="InterPro" id="IPR005467">
    <property type="entry name" value="His_kinase_dom"/>
</dbReference>
<dbReference type="InterPro" id="IPR019734">
    <property type="entry name" value="TPR_rpt"/>
</dbReference>
<dbReference type="eggNOG" id="COG2205">
    <property type="taxonomic scope" value="Bacteria"/>
</dbReference>
<evidence type="ECO:0000256" key="1">
    <source>
        <dbReference type="ARBA" id="ARBA00000085"/>
    </source>
</evidence>
<dbReference type="SUPFAM" id="SSF52172">
    <property type="entry name" value="CheY-like"/>
    <property type="match status" value="1"/>
</dbReference>
<dbReference type="InterPro" id="IPR011990">
    <property type="entry name" value="TPR-like_helical_dom_sf"/>
</dbReference>
<evidence type="ECO:0000313" key="10">
    <source>
        <dbReference type="EMBL" id="EZH74271.1"/>
    </source>
</evidence>
<feature type="repeat" description="TPR" evidence="6">
    <location>
        <begin position="197"/>
        <end position="230"/>
    </location>
</feature>
<dbReference type="PANTHER" id="PTHR45339:SF1">
    <property type="entry name" value="HYBRID SIGNAL TRANSDUCTION HISTIDINE KINASE J"/>
    <property type="match status" value="1"/>
</dbReference>
<dbReference type="Pfam" id="PF00512">
    <property type="entry name" value="HisKA"/>
    <property type="match status" value="1"/>
</dbReference>
<dbReference type="EC" id="2.7.13.3" evidence="2"/>
<dbReference type="InterPro" id="IPR011006">
    <property type="entry name" value="CheY-like_superfamily"/>
</dbReference>
<feature type="domain" description="Histidine kinase" evidence="8">
    <location>
        <begin position="380"/>
        <end position="608"/>
    </location>
</feature>
<accession>A0A023BW82</accession>
<dbReference type="CDD" id="cd17546">
    <property type="entry name" value="REC_hyHK_CKI1_RcsC-like"/>
    <property type="match status" value="1"/>
</dbReference>
<dbReference type="RefSeq" id="WP_034241881.1">
    <property type="nucleotide sequence ID" value="NZ_AQRA01000004.1"/>
</dbReference>
<dbReference type="Proteomes" id="UP000023541">
    <property type="component" value="Unassembled WGS sequence"/>
</dbReference>
<dbReference type="InterPro" id="IPR001789">
    <property type="entry name" value="Sig_transdc_resp-reg_receiver"/>
</dbReference>
<evidence type="ECO:0000259" key="8">
    <source>
        <dbReference type="PROSITE" id="PS50109"/>
    </source>
</evidence>
<evidence type="ECO:0000256" key="2">
    <source>
        <dbReference type="ARBA" id="ARBA00012438"/>
    </source>
</evidence>
<evidence type="ECO:0000256" key="5">
    <source>
        <dbReference type="PROSITE-ProRule" id="PRU00169"/>
    </source>
</evidence>
<dbReference type="Gene3D" id="1.10.287.130">
    <property type="match status" value="1"/>
</dbReference>
<dbReference type="Gene3D" id="3.40.50.2300">
    <property type="match status" value="1"/>
</dbReference>
<dbReference type="eggNOG" id="COG0745">
    <property type="taxonomic scope" value="Bacteria"/>
</dbReference>
<keyword evidence="6" id="KW-0802">TPR repeat</keyword>
<dbReference type="OrthoDB" id="4457677at2"/>
<dbReference type="Pfam" id="PF13424">
    <property type="entry name" value="TPR_12"/>
    <property type="match status" value="1"/>
</dbReference>
<dbReference type="SMART" id="SM00388">
    <property type="entry name" value="HisKA"/>
    <property type="match status" value="1"/>
</dbReference>
<dbReference type="AlphaFoldDB" id="A0A023BW82"/>
<keyword evidence="4" id="KW-0902">Two-component regulatory system</keyword>
<dbReference type="Gene3D" id="3.30.565.10">
    <property type="entry name" value="Histidine kinase-like ATPase, C-terminal domain"/>
    <property type="match status" value="1"/>
</dbReference>
<proteinExistence type="predicted"/>
<dbReference type="GO" id="GO:0000155">
    <property type="term" value="F:phosphorelay sensor kinase activity"/>
    <property type="evidence" value="ECO:0007669"/>
    <property type="project" value="InterPro"/>
</dbReference>